<evidence type="ECO:0000256" key="4">
    <source>
        <dbReference type="PIRSR" id="PIRSR000193-1"/>
    </source>
</evidence>
<dbReference type="STRING" id="1036612.A0A1L9TI67"/>
<evidence type="ECO:0000313" key="7">
    <source>
        <dbReference type="EMBL" id="OJJ59109.1"/>
    </source>
</evidence>
<feature type="binding site" evidence="4">
    <location>
        <begin position="84"/>
        <end position="87"/>
    </location>
    <ligand>
        <name>NADP(+)</name>
        <dbReference type="ChEBI" id="CHEBI:58349"/>
    </ligand>
</feature>
<dbReference type="InterPro" id="IPR008927">
    <property type="entry name" value="6-PGluconate_DH-like_C_sf"/>
</dbReference>
<accession>A0A1L9TI67</accession>
<dbReference type="OrthoDB" id="10263291at2759"/>
<dbReference type="Gene3D" id="1.10.3730.10">
    <property type="entry name" value="ProC C-terminal domain-like"/>
    <property type="match status" value="1"/>
</dbReference>
<dbReference type="InterPro" id="IPR000304">
    <property type="entry name" value="Pyrroline-COOH_reductase"/>
</dbReference>
<dbReference type="InterPro" id="IPR028939">
    <property type="entry name" value="P5C_Rdtase_cat_N"/>
</dbReference>
<sequence>MLSTGSPLRLAFLGCGHIGKALLGAVLPTTSQPTSRISQITVSQHRKEAQSDLQRQFRDSLHKVNFVHQQNVEAVQSSDAVLLAFPPNRIHDVLGEAGMRESLKDKIVISILARTPREKIQSVFRRNQLTDEHVSSKIQNDLRVVRAMPTIGASIHESATLIANPATDSAAEREAVDFAADLFSNLGRVFRVSNDYFDAATGMSAATNALTTVAVQAIVQSAAAHGVPPEDAVGIASQCVRGTASIMLSGVGPDELEHSLSTPGSITEQAISGLKNGQLKGVLERVLSVAVAKSKDHTA</sequence>
<dbReference type="Pfam" id="PF14748">
    <property type="entry name" value="P5CR_dimer"/>
    <property type="match status" value="1"/>
</dbReference>
<comment type="similarity">
    <text evidence="1">Belongs to the pyrroline-5-carboxylate reductase family.</text>
</comment>
<keyword evidence="3" id="KW-0560">Oxidoreductase</keyword>
<evidence type="ECO:0000256" key="2">
    <source>
        <dbReference type="ARBA" id="ARBA00022857"/>
    </source>
</evidence>
<evidence type="ECO:0000256" key="1">
    <source>
        <dbReference type="ARBA" id="ARBA00005525"/>
    </source>
</evidence>
<gene>
    <name evidence="7" type="ORF">ASPSYDRAFT_89827</name>
</gene>
<organism evidence="7 8">
    <name type="scientific">Aspergillus sydowii CBS 593.65</name>
    <dbReference type="NCBI Taxonomy" id="1036612"/>
    <lineage>
        <taxon>Eukaryota</taxon>
        <taxon>Fungi</taxon>
        <taxon>Dikarya</taxon>
        <taxon>Ascomycota</taxon>
        <taxon>Pezizomycotina</taxon>
        <taxon>Eurotiomycetes</taxon>
        <taxon>Eurotiomycetidae</taxon>
        <taxon>Eurotiales</taxon>
        <taxon>Aspergillaceae</taxon>
        <taxon>Aspergillus</taxon>
        <taxon>Aspergillus subgen. Nidulantes</taxon>
    </lineage>
</organism>
<dbReference type="GO" id="GO:0055129">
    <property type="term" value="P:L-proline biosynthetic process"/>
    <property type="evidence" value="ECO:0007669"/>
    <property type="project" value="TreeGrafter"/>
</dbReference>
<dbReference type="GeneID" id="63768302"/>
<evidence type="ECO:0000313" key="8">
    <source>
        <dbReference type="Proteomes" id="UP000184356"/>
    </source>
</evidence>
<dbReference type="GO" id="GO:0004735">
    <property type="term" value="F:pyrroline-5-carboxylate reductase activity"/>
    <property type="evidence" value="ECO:0007669"/>
    <property type="project" value="InterPro"/>
</dbReference>
<dbReference type="SUPFAM" id="SSF51735">
    <property type="entry name" value="NAD(P)-binding Rossmann-fold domains"/>
    <property type="match status" value="1"/>
</dbReference>
<dbReference type="RefSeq" id="XP_040702915.1">
    <property type="nucleotide sequence ID" value="XM_040852229.1"/>
</dbReference>
<dbReference type="PIRSF" id="PIRSF000193">
    <property type="entry name" value="Pyrrol-5-carb_rd"/>
    <property type="match status" value="1"/>
</dbReference>
<feature type="domain" description="Pyrroline-5-carboxylate reductase dimerisation" evidence="6">
    <location>
        <begin position="195"/>
        <end position="295"/>
    </location>
</feature>
<dbReference type="AlphaFoldDB" id="A0A1L9TI67"/>
<reference evidence="8" key="1">
    <citation type="journal article" date="2017" name="Genome Biol.">
        <title>Comparative genomics reveals high biological diversity and specific adaptations in the industrially and medically important fungal genus Aspergillus.</title>
        <authorList>
            <person name="de Vries R.P."/>
            <person name="Riley R."/>
            <person name="Wiebenga A."/>
            <person name="Aguilar-Osorio G."/>
            <person name="Amillis S."/>
            <person name="Uchima C.A."/>
            <person name="Anderluh G."/>
            <person name="Asadollahi M."/>
            <person name="Askin M."/>
            <person name="Barry K."/>
            <person name="Battaglia E."/>
            <person name="Bayram O."/>
            <person name="Benocci T."/>
            <person name="Braus-Stromeyer S.A."/>
            <person name="Caldana C."/>
            <person name="Canovas D."/>
            <person name="Cerqueira G.C."/>
            <person name="Chen F."/>
            <person name="Chen W."/>
            <person name="Choi C."/>
            <person name="Clum A."/>
            <person name="Dos Santos R.A."/>
            <person name="Damasio A.R."/>
            <person name="Diallinas G."/>
            <person name="Emri T."/>
            <person name="Fekete E."/>
            <person name="Flipphi M."/>
            <person name="Freyberg S."/>
            <person name="Gallo A."/>
            <person name="Gournas C."/>
            <person name="Habgood R."/>
            <person name="Hainaut M."/>
            <person name="Harispe M.L."/>
            <person name="Henrissat B."/>
            <person name="Hilden K.S."/>
            <person name="Hope R."/>
            <person name="Hossain A."/>
            <person name="Karabika E."/>
            <person name="Karaffa L."/>
            <person name="Karanyi Z."/>
            <person name="Krasevec N."/>
            <person name="Kuo A."/>
            <person name="Kusch H."/>
            <person name="LaButti K."/>
            <person name="Lagendijk E.L."/>
            <person name="Lapidus A."/>
            <person name="Levasseur A."/>
            <person name="Lindquist E."/>
            <person name="Lipzen A."/>
            <person name="Logrieco A.F."/>
            <person name="MacCabe A."/>
            <person name="Maekelae M.R."/>
            <person name="Malavazi I."/>
            <person name="Melin P."/>
            <person name="Meyer V."/>
            <person name="Mielnichuk N."/>
            <person name="Miskei M."/>
            <person name="Molnar A.P."/>
            <person name="Mule G."/>
            <person name="Ngan C.Y."/>
            <person name="Orejas M."/>
            <person name="Orosz E."/>
            <person name="Ouedraogo J.P."/>
            <person name="Overkamp K.M."/>
            <person name="Park H.-S."/>
            <person name="Perrone G."/>
            <person name="Piumi F."/>
            <person name="Punt P.J."/>
            <person name="Ram A.F."/>
            <person name="Ramon A."/>
            <person name="Rauscher S."/>
            <person name="Record E."/>
            <person name="Riano-Pachon D.M."/>
            <person name="Robert V."/>
            <person name="Roehrig J."/>
            <person name="Ruller R."/>
            <person name="Salamov A."/>
            <person name="Salih N.S."/>
            <person name="Samson R.A."/>
            <person name="Sandor E."/>
            <person name="Sanguinetti M."/>
            <person name="Schuetze T."/>
            <person name="Sepcic K."/>
            <person name="Shelest E."/>
            <person name="Sherlock G."/>
            <person name="Sophianopoulou V."/>
            <person name="Squina F.M."/>
            <person name="Sun H."/>
            <person name="Susca A."/>
            <person name="Todd R.B."/>
            <person name="Tsang A."/>
            <person name="Unkles S.E."/>
            <person name="van de Wiele N."/>
            <person name="van Rossen-Uffink D."/>
            <person name="Oliveira J.V."/>
            <person name="Vesth T.C."/>
            <person name="Visser J."/>
            <person name="Yu J.-H."/>
            <person name="Zhou M."/>
            <person name="Andersen M.R."/>
            <person name="Archer D.B."/>
            <person name="Baker S.E."/>
            <person name="Benoit I."/>
            <person name="Brakhage A.A."/>
            <person name="Braus G.H."/>
            <person name="Fischer R."/>
            <person name="Frisvad J.C."/>
            <person name="Goldman G.H."/>
            <person name="Houbraken J."/>
            <person name="Oakley B."/>
            <person name="Pocsi I."/>
            <person name="Scazzocchio C."/>
            <person name="Seiboth B."/>
            <person name="vanKuyk P.A."/>
            <person name="Wortman J."/>
            <person name="Dyer P.S."/>
            <person name="Grigoriev I.V."/>
        </authorList>
    </citation>
    <scope>NUCLEOTIDE SEQUENCE [LARGE SCALE GENOMIC DNA]</scope>
    <source>
        <strain evidence="8">CBS 593.65</strain>
    </source>
</reference>
<dbReference type="PANTHER" id="PTHR11645:SF0">
    <property type="entry name" value="PYRROLINE-5-CARBOXYLATE REDUCTASE 3"/>
    <property type="match status" value="1"/>
</dbReference>
<dbReference type="SUPFAM" id="SSF48179">
    <property type="entry name" value="6-phosphogluconate dehydrogenase C-terminal domain-like"/>
    <property type="match status" value="1"/>
</dbReference>
<dbReference type="HAMAP" id="MF_01925">
    <property type="entry name" value="P5C_reductase"/>
    <property type="match status" value="1"/>
</dbReference>
<evidence type="ECO:0000259" key="6">
    <source>
        <dbReference type="Pfam" id="PF14748"/>
    </source>
</evidence>
<feature type="binding site" evidence="4">
    <location>
        <position position="71"/>
    </location>
    <ligand>
        <name>NADPH</name>
        <dbReference type="ChEBI" id="CHEBI:57783"/>
    </ligand>
</feature>
<feature type="binding site" evidence="4">
    <location>
        <position position="41"/>
    </location>
    <ligand>
        <name>NADP(+)</name>
        <dbReference type="ChEBI" id="CHEBI:58349"/>
    </ligand>
</feature>
<feature type="domain" description="Pyrroline-5-carboxylate reductase catalytic N-terminal" evidence="5">
    <location>
        <begin position="9"/>
        <end position="113"/>
    </location>
</feature>
<keyword evidence="8" id="KW-1185">Reference proteome</keyword>
<keyword evidence="2 4" id="KW-0521">NADP</keyword>
<protein>
    <recommendedName>
        <fullName evidence="9">Pyrroline-5-carboxylate reductase</fullName>
    </recommendedName>
</protein>
<dbReference type="PANTHER" id="PTHR11645">
    <property type="entry name" value="PYRROLINE-5-CARBOXYLATE REDUCTASE"/>
    <property type="match status" value="1"/>
</dbReference>
<name>A0A1L9TI67_9EURO</name>
<evidence type="ECO:0000256" key="3">
    <source>
        <dbReference type="ARBA" id="ARBA00023002"/>
    </source>
</evidence>
<dbReference type="Proteomes" id="UP000184356">
    <property type="component" value="Unassembled WGS sequence"/>
</dbReference>
<evidence type="ECO:0008006" key="9">
    <source>
        <dbReference type="Google" id="ProtNLM"/>
    </source>
</evidence>
<dbReference type="Gene3D" id="3.40.50.720">
    <property type="entry name" value="NAD(P)-binding Rossmann-like Domain"/>
    <property type="match status" value="1"/>
</dbReference>
<evidence type="ECO:0000259" key="5">
    <source>
        <dbReference type="Pfam" id="PF03807"/>
    </source>
</evidence>
<dbReference type="EMBL" id="KV878586">
    <property type="protein sequence ID" value="OJJ59109.1"/>
    <property type="molecule type" value="Genomic_DNA"/>
</dbReference>
<dbReference type="Pfam" id="PF03807">
    <property type="entry name" value="F420_oxidored"/>
    <property type="match status" value="1"/>
</dbReference>
<dbReference type="InterPro" id="IPR029036">
    <property type="entry name" value="P5CR_dimer"/>
</dbReference>
<dbReference type="InterPro" id="IPR036291">
    <property type="entry name" value="NAD(P)-bd_dom_sf"/>
</dbReference>
<dbReference type="VEuPathDB" id="FungiDB:ASPSYDRAFT_89827"/>
<proteinExistence type="inferred from homology"/>